<proteinExistence type="predicted"/>
<reference evidence="2" key="1">
    <citation type="journal article" date="2017" name="Plant J.">
        <title>The pomegranate (Punica granatum L.) genome and the genomics of punicalagin biosynthesis.</title>
        <authorList>
            <person name="Qin G."/>
            <person name="Xu C."/>
            <person name="Ming R."/>
            <person name="Tang H."/>
            <person name="Guyot R."/>
            <person name="Kramer E.M."/>
            <person name="Hu Y."/>
            <person name="Yi X."/>
            <person name="Qi Y."/>
            <person name="Xu X."/>
            <person name="Gao Z."/>
            <person name="Pan H."/>
            <person name="Jian J."/>
            <person name="Tian Y."/>
            <person name="Yue Z."/>
            <person name="Xu Y."/>
        </authorList>
    </citation>
    <scope>NUCLEOTIDE SEQUENCE [LARGE SCALE GENOMIC DNA]</scope>
    <source>
        <strain evidence="2">cv. Dabenzi</strain>
    </source>
</reference>
<evidence type="ECO:0000313" key="1">
    <source>
        <dbReference type="EMBL" id="OWM70241.1"/>
    </source>
</evidence>
<sequence>MSREKTIREPREEMATKKPISAVLIFAMVLMAFVATTSEAAASSQSCMEKCKDEFQTKQHKPVNECELF</sequence>
<gene>
    <name evidence="1" type="ORF">CDL15_Pgr026091</name>
</gene>
<dbReference type="AlphaFoldDB" id="A0A218WDG4"/>
<name>A0A218WDG4_PUNGR</name>
<dbReference type="Proteomes" id="UP000197138">
    <property type="component" value="Unassembled WGS sequence"/>
</dbReference>
<organism evidence="1 2">
    <name type="scientific">Punica granatum</name>
    <name type="common">Pomegranate</name>
    <dbReference type="NCBI Taxonomy" id="22663"/>
    <lineage>
        <taxon>Eukaryota</taxon>
        <taxon>Viridiplantae</taxon>
        <taxon>Streptophyta</taxon>
        <taxon>Embryophyta</taxon>
        <taxon>Tracheophyta</taxon>
        <taxon>Spermatophyta</taxon>
        <taxon>Magnoliopsida</taxon>
        <taxon>eudicotyledons</taxon>
        <taxon>Gunneridae</taxon>
        <taxon>Pentapetalae</taxon>
        <taxon>rosids</taxon>
        <taxon>malvids</taxon>
        <taxon>Myrtales</taxon>
        <taxon>Lythraceae</taxon>
        <taxon>Punica</taxon>
    </lineage>
</organism>
<evidence type="ECO:0000313" key="2">
    <source>
        <dbReference type="Proteomes" id="UP000197138"/>
    </source>
</evidence>
<protein>
    <submittedName>
        <fullName evidence="1">Uncharacterized protein</fullName>
    </submittedName>
</protein>
<comment type="caution">
    <text evidence="1">The sequence shown here is derived from an EMBL/GenBank/DDBJ whole genome shotgun (WGS) entry which is preliminary data.</text>
</comment>
<dbReference type="EMBL" id="MTKT01004810">
    <property type="protein sequence ID" value="OWM70241.1"/>
    <property type="molecule type" value="Genomic_DNA"/>
</dbReference>
<accession>A0A218WDG4</accession>